<reference evidence="7 8" key="1">
    <citation type="journal article" date="2008" name="Proc. Natl. Acad. Sci. U.S.A.">
        <title>A korarchaeal genome reveals new insights into the evolution of the Archaea.</title>
        <authorList>
            <person name="Elkins J.G."/>
            <person name="Podar M."/>
            <person name="Graham D.E."/>
            <person name="Makarova K.S."/>
            <person name="Wolf Y."/>
            <person name="Randau L."/>
            <person name="Hedlund B.P."/>
            <person name="Brochier-Armanet C."/>
            <person name="Kunin V."/>
            <person name="Anderson I."/>
            <person name="Lapidus A."/>
            <person name="Goltsman E."/>
            <person name="Barry K."/>
            <person name="Koonin E.V."/>
            <person name="Hugenholtz P."/>
            <person name="Kyrpides N."/>
            <person name="Wanner G."/>
            <person name="Richardson P."/>
            <person name="Keller M."/>
            <person name="Stetter K.O."/>
        </authorList>
    </citation>
    <scope>NUCLEOTIDE SEQUENCE [LARGE SCALE GENOMIC DNA]</scope>
    <source>
        <strain evidence="8">OPF8</strain>
    </source>
</reference>
<dbReference type="InterPro" id="IPR050103">
    <property type="entry name" value="Class-III_PLP-dep_AT"/>
</dbReference>
<organism evidence="7 8">
    <name type="scientific">Korarchaeum cryptofilum (strain OPF8)</name>
    <dbReference type="NCBI Taxonomy" id="374847"/>
    <lineage>
        <taxon>Archaea</taxon>
        <taxon>Thermoproteota</taxon>
        <taxon>Candidatus Korarchaeia</taxon>
        <taxon>Candidatus Korarchaeales</taxon>
        <taxon>Candidatus Korarchaeaceae</taxon>
        <taxon>Candidatus Korarchaeum</taxon>
    </lineage>
</organism>
<dbReference type="EnsemblBacteria" id="ACB07626">
    <property type="protein sequence ID" value="ACB07626"/>
    <property type="gene ID" value="Kcr_0880"/>
</dbReference>
<dbReference type="KEGG" id="kcr:Kcr_0880"/>
<dbReference type="GO" id="GO:0030170">
    <property type="term" value="F:pyridoxal phosphate binding"/>
    <property type="evidence" value="ECO:0000318"/>
    <property type="project" value="GO_Central"/>
</dbReference>
<comment type="cofactor">
    <cofactor evidence="1">
        <name>pyridoxal 5'-phosphate</name>
        <dbReference type="ChEBI" id="CHEBI:597326"/>
    </cofactor>
</comment>
<evidence type="ECO:0000256" key="6">
    <source>
        <dbReference type="RuleBase" id="RU003560"/>
    </source>
</evidence>
<evidence type="ECO:0000256" key="4">
    <source>
        <dbReference type="ARBA" id="ARBA00022898"/>
    </source>
</evidence>
<keyword evidence="8" id="KW-1185">Reference proteome</keyword>
<evidence type="ECO:0000313" key="7">
    <source>
        <dbReference type="EMBL" id="ACB07626.1"/>
    </source>
</evidence>
<evidence type="ECO:0000256" key="2">
    <source>
        <dbReference type="ARBA" id="ARBA00022576"/>
    </source>
</evidence>
<keyword evidence="2 7" id="KW-0032">Aminotransferase</keyword>
<keyword evidence="5" id="KW-0457">Lysine biosynthesis</keyword>
<dbReference type="FunFam" id="3.40.640.10:FF:000004">
    <property type="entry name" value="Acetylornithine aminotransferase"/>
    <property type="match status" value="1"/>
</dbReference>
<dbReference type="PANTHER" id="PTHR11986:SF79">
    <property type="entry name" value="ACETYLORNITHINE AMINOTRANSFERASE, MITOCHONDRIAL"/>
    <property type="match status" value="1"/>
</dbReference>
<dbReference type="PIRSF" id="PIRSF000521">
    <property type="entry name" value="Transaminase_4ab_Lys_Orn"/>
    <property type="match status" value="1"/>
</dbReference>
<sequence length="425" mass="47209">MRRLDSSLMTNLFKTHRIVVKKAKGIYVEDVDGKRYMDFMTVITTAYLGHNPDYLVEAIKEAAENLIAGGSYVYYSEYLLRASEKLLSLFPRELNRVAFKPGGGEAVELALKLARKFTKRQEVLVTMGSYHGRTSGTLTFHGSRKKEFAPLIPGMSYVPYPYCYRCPVKADSCESCSDSILQLIDYYLKFSGNRDYAALIIEPIQGVGGIIYPEDGFFPKLASILRENNSLLIFDEIQTGMGRTGTTWRFEALNVVPDIVVVAKGMTGGLPLAAVVTREEIAASMEPGDEHSTYAAPPLVMAAADATLSHFIENKEAILRNVREVGEYALKLLNELKERRKFVGDVRGKGLMLGIELVKDKESKKPAREETAQLCFDKALKRGLLLATSGWYGNVVRFAPPLTVSKEEVERAVQIMDESLGEIGG</sequence>
<dbReference type="InterPro" id="IPR015424">
    <property type="entry name" value="PyrdxlP-dep_Trfase"/>
</dbReference>
<dbReference type="InParanoid" id="B1L597"/>
<dbReference type="PhylomeDB" id="B1L597"/>
<dbReference type="SUPFAM" id="SSF53383">
    <property type="entry name" value="PLP-dependent transferases"/>
    <property type="match status" value="1"/>
</dbReference>
<dbReference type="GO" id="GO:0008483">
    <property type="term" value="F:transaminase activity"/>
    <property type="evidence" value="ECO:0007669"/>
    <property type="project" value="UniProtKB-KW"/>
</dbReference>
<evidence type="ECO:0000256" key="3">
    <source>
        <dbReference type="ARBA" id="ARBA00022679"/>
    </source>
</evidence>
<dbReference type="GO" id="GO:0009085">
    <property type="term" value="P:lysine biosynthetic process"/>
    <property type="evidence" value="ECO:0007669"/>
    <property type="project" value="UniProtKB-KW"/>
</dbReference>
<protein>
    <submittedName>
        <fullName evidence="7">4-aminobutyrate aminotransferase</fullName>
    </submittedName>
</protein>
<evidence type="ECO:0000256" key="5">
    <source>
        <dbReference type="ARBA" id="ARBA00023154"/>
    </source>
</evidence>
<dbReference type="Gene3D" id="3.40.640.10">
    <property type="entry name" value="Type I PLP-dependent aspartate aminotransferase-like (Major domain)"/>
    <property type="match status" value="1"/>
</dbReference>
<dbReference type="Gene3D" id="3.90.1150.10">
    <property type="entry name" value="Aspartate Aminotransferase, domain 1"/>
    <property type="match status" value="1"/>
</dbReference>
<dbReference type="EMBL" id="CP000968">
    <property type="protein sequence ID" value="ACB07626.1"/>
    <property type="molecule type" value="Genomic_DNA"/>
</dbReference>
<evidence type="ECO:0000313" key="8">
    <source>
        <dbReference type="Proteomes" id="UP000001686"/>
    </source>
</evidence>
<dbReference type="eggNOG" id="arCOG00915">
    <property type="taxonomic scope" value="Archaea"/>
</dbReference>
<dbReference type="AlphaFoldDB" id="B1L597"/>
<keyword evidence="4 6" id="KW-0663">Pyridoxal phosphate</keyword>
<dbReference type="CDD" id="cd00610">
    <property type="entry name" value="OAT_like"/>
    <property type="match status" value="1"/>
</dbReference>
<dbReference type="PANTHER" id="PTHR11986">
    <property type="entry name" value="AMINOTRANSFERASE CLASS III"/>
    <property type="match status" value="1"/>
</dbReference>
<dbReference type="Proteomes" id="UP000001686">
    <property type="component" value="Chromosome"/>
</dbReference>
<dbReference type="InterPro" id="IPR005814">
    <property type="entry name" value="Aminotrans_3"/>
</dbReference>
<keyword evidence="5" id="KW-0028">Amino-acid biosynthesis</keyword>
<dbReference type="STRING" id="374847.Kcr_0880"/>
<proteinExistence type="inferred from homology"/>
<dbReference type="InterPro" id="IPR049704">
    <property type="entry name" value="Aminotrans_3_PPA_site"/>
</dbReference>
<dbReference type="PROSITE" id="PS00600">
    <property type="entry name" value="AA_TRANSFER_CLASS_3"/>
    <property type="match status" value="1"/>
</dbReference>
<gene>
    <name evidence="7" type="ordered locus">Kcr_0880</name>
</gene>
<dbReference type="GO" id="GO:0042802">
    <property type="term" value="F:identical protein binding"/>
    <property type="evidence" value="ECO:0000318"/>
    <property type="project" value="GO_Central"/>
</dbReference>
<comment type="similarity">
    <text evidence="6">Belongs to the class-III pyridoxal-phosphate-dependent aminotransferase family.</text>
</comment>
<dbReference type="HOGENOM" id="CLU_016922_10_0_2"/>
<name>B1L597_KORCO</name>
<dbReference type="Pfam" id="PF00202">
    <property type="entry name" value="Aminotran_3"/>
    <property type="match status" value="1"/>
</dbReference>
<evidence type="ECO:0000256" key="1">
    <source>
        <dbReference type="ARBA" id="ARBA00001933"/>
    </source>
</evidence>
<accession>B1L597</accession>
<dbReference type="InterPro" id="IPR015421">
    <property type="entry name" value="PyrdxlP-dep_Trfase_major"/>
</dbReference>
<dbReference type="InterPro" id="IPR015422">
    <property type="entry name" value="PyrdxlP-dep_Trfase_small"/>
</dbReference>
<keyword evidence="3" id="KW-0808">Transferase</keyword>